<dbReference type="InterPro" id="IPR008135">
    <property type="entry name" value="Competence-induced_CinA"/>
</dbReference>
<dbReference type="InterPro" id="IPR050101">
    <property type="entry name" value="CinA"/>
</dbReference>
<dbReference type="Proteomes" id="UP000295560">
    <property type="component" value="Unassembled WGS sequence"/>
</dbReference>
<dbReference type="Gene3D" id="3.90.950.20">
    <property type="entry name" value="CinA-like"/>
    <property type="match status" value="1"/>
</dbReference>
<dbReference type="InterPro" id="IPR036653">
    <property type="entry name" value="CinA-like_C"/>
</dbReference>
<proteinExistence type="inferred from homology"/>
<dbReference type="SUPFAM" id="SSF53218">
    <property type="entry name" value="Molybdenum cofactor biosynthesis proteins"/>
    <property type="match status" value="1"/>
</dbReference>
<name>A0A4R1HUY8_PSEEN</name>
<feature type="domain" description="MoaB/Mog" evidence="2">
    <location>
        <begin position="12"/>
        <end position="187"/>
    </location>
</feature>
<dbReference type="Gene3D" id="3.40.980.10">
    <property type="entry name" value="MoaB/Mog-like domain"/>
    <property type="match status" value="1"/>
</dbReference>
<gene>
    <name evidence="3" type="ORF">EV378_1906</name>
</gene>
<dbReference type="Pfam" id="PF02464">
    <property type="entry name" value="CinA"/>
    <property type="match status" value="1"/>
</dbReference>
<dbReference type="NCBIfam" id="TIGR00199">
    <property type="entry name" value="PncC_domain"/>
    <property type="match status" value="1"/>
</dbReference>
<dbReference type="HAMAP" id="MF_00226_B">
    <property type="entry name" value="CinA_B"/>
    <property type="match status" value="1"/>
</dbReference>
<dbReference type="CDD" id="cd00885">
    <property type="entry name" value="cinA"/>
    <property type="match status" value="1"/>
</dbReference>
<dbReference type="SUPFAM" id="SSF142433">
    <property type="entry name" value="CinA-like"/>
    <property type="match status" value="1"/>
</dbReference>
<dbReference type="InterPro" id="IPR001453">
    <property type="entry name" value="MoaB/Mog_dom"/>
</dbReference>
<accession>A0A4R1HUY8</accession>
<dbReference type="PANTHER" id="PTHR13939:SF0">
    <property type="entry name" value="NMN AMIDOHYDROLASE-LIKE PROTEIN YFAY"/>
    <property type="match status" value="1"/>
</dbReference>
<evidence type="ECO:0000259" key="2">
    <source>
        <dbReference type="SMART" id="SM00852"/>
    </source>
</evidence>
<keyword evidence="4" id="KW-1185">Reference proteome</keyword>
<dbReference type="Pfam" id="PF00994">
    <property type="entry name" value="MoCF_biosynth"/>
    <property type="match status" value="1"/>
</dbReference>
<dbReference type="InterPro" id="IPR036425">
    <property type="entry name" value="MoaB/Mog-like_dom_sf"/>
</dbReference>
<evidence type="ECO:0000313" key="3">
    <source>
        <dbReference type="EMBL" id="TCK26078.1"/>
    </source>
</evidence>
<reference evidence="3 4" key="1">
    <citation type="submission" date="2019-03" db="EMBL/GenBank/DDBJ databases">
        <title>Sequencing the genomes of 1000 actinobacteria strains.</title>
        <authorList>
            <person name="Klenk H.-P."/>
        </authorList>
    </citation>
    <scope>NUCLEOTIDE SEQUENCE [LARGE SCALE GENOMIC DNA]</scope>
    <source>
        <strain evidence="3 4">DSM 44969</strain>
    </source>
</reference>
<dbReference type="RefSeq" id="WP_132422769.1">
    <property type="nucleotide sequence ID" value="NZ_SMFZ01000001.1"/>
</dbReference>
<evidence type="ECO:0000313" key="4">
    <source>
        <dbReference type="Proteomes" id="UP000295560"/>
    </source>
</evidence>
<comment type="similarity">
    <text evidence="1">Belongs to the CinA family.</text>
</comment>
<sequence>MAESAPGRPTAAVLVTGSELLTGHVRDANGPFVARELGGLGFEIAELMLVGDRPEDLRAALEFVAASGVALVVTSGGLGPTADDLTADVVAEFCGAPMRLDEALRGRIHDKIAGWASRAGFDGPALNAATAKQSMVPDGASVLEPVGTAPGLVLRRGEGPLVVVLPGPPRELQGMWPAVLTSPPVADLLSTVPRAEARLLRFFGLPESEIAVTLQELGRERDLSRVEITTCLRRSELEVDLHPLPGAEAESAEIAAEIAERHRRRLISDVGTTTDELLARALLDGGLSVATGESCTAGLLAGRLVDRAGSSAYVSGGVVAYSNEAKTSMLDVPAEMIATHGAVSPEVARALADGARARFGADIGIGITGVAGPDGGTEAKPVGYVCFCVTTSDGQVIARDPTLPGSRADVRERSVDTGMHMLLRAAGGLPGRL</sequence>
<dbReference type="EMBL" id="SMFZ01000001">
    <property type="protein sequence ID" value="TCK26078.1"/>
    <property type="molecule type" value="Genomic_DNA"/>
</dbReference>
<evidence type="ECO:0000256" key="1">
    <source>
        <dbReference type="HAMAP-Rule" id="MF_00226"/>
    </source>
</evidence>
<protein>
    <recommendedName>
        <fullName evidence="1">CinA-like protein</fullName>
    </recommendedName>
</protein>
<dbReference type="PIRSF" id="PIRSF006728">
    <property type="entry name" value="CinA"/>
    <property type="match status" value="1"/>
</dbReference>
<comment type="caution">
    <text evidence="3">The sequence shown here is derived from an EMBL/GenBank/DDBJ whole genome shotgun (WGS) entry which is preliminary data.</text>
</comment>
<dbReference type="NCBIfam" id="NF001813">
    <property type="entry name" value="PRK00549.1"/>
    <property type="match status" value="1"/>
</dbReference>
<organism evidence="3 4">
    <name type="scientific">Pseudonocardia endophytica</name>
    <dbReference type="NCBI Taxonomy" id="401976"/>
    <lineage>
        <taxon>Bacteria</taxon>
        <taxon>Bacillati</taxon>
        <taxon>Actinomycetota</taxon>
        <taxon>Actinomycetes</taxon>
        <taxon>Pseudonocardiales</taxon>
        <taxon>Pseudonocardiaceae</taxon>
        <taxon>Pseudonocardia</taxon>
    </lineage>
</organism>
<dbReference type="OrthoDB" id="1253990at2"/>
<dbReference type="SMART" id="SM00852">
    <property type="entry name" value="MoCF_biosynth"/>
    <property type="match status" value="1"/>
</dbReference>
<dbReference type="AlphaFoldDB" id="A0A4R1HUY8"/>
<dbReference type="InterPro" id="IPR008136">
    <property type="entry name" value="CinA_C"/>
</dbReference>
<dbReference type="PANTHER" id="PTHR13939">
    <property type="entry name" value="NICOTINAMIDE-NUCLEOTIDE AMIDOHYDROLASE PNCC"/>
    <property type="match status" value="1"/>
</dbReference>